<dbReference type="EMBL" id="AP035881">
    <property type="protein sequence ID" value="BFP46781.1"/>
    <property type="molecule type" value="Genomic_DNA"/>
</dbReference>
<organism evidence="4">
    <name type="scientific">Kitasatospora sp. CMC57</name>
    <dbReference type="NCBI Taxonomy" id="3231513"/>
    <lineage>
        <taxon>Bacteria</taxon>
        <taxon>Bacillati</taxon>
        <taxon>Actinomycetota</taxon>
        <taxon>Actinomycetes</taxon>
        <taxon>Kitasatosporales</taxon>
        <taxon>Streptomycetaceae</taxon>
        <taxon>Kitasatospora</taxon>
    </lineage>
</organism>
<proteinExistence type="predicted"/>
<dbReference type="Gene3D" id="1.10.10.1320">
    <property type="entry name" value="Anti-sigma factor, zinc-finger domain"/>
    <property type="match status" value="1"/>
</dbReference>
<keyword evidence="3" id="KW-0472">Membrane</keyword>
<sequence>MTPSWTEPDHPDVELLADLAEDLTAPAEVPLLRAHLDGCAECADTYAALAEVRELLGAVEDFPALPAELGDRIDAALAVEAAAPVTPAADPDAPLTRGPAGPTRRLRRRGRVLLAAVACLAVLGLGSTLLAQQRDTSGADSTVAGVASRQQDASAGPQVFTEADLTGQIRQLVQDKAARPDVRGTAGSALKAPSLGAGAAPEFGPESASAAPCPATAPGVPLLAAPGRFGAEPVTALVYPLTADQVEVYLVTADCRVRLHRTVPAG</sequence>
<evidence type="ECO:0008006" key="5">
    <source>
        <dbReference type="Google" id="ProtNLM"/>
    </source>
</evidence>
<evidence type="ECO:0000256" key="2">
    <source>
        <dbReference type="ARBA" id="ARBA00023163"/>
    </source>
</evidence>
<keyword evidence="1" id="KW-0805">Transcription regulation</keyword>
<dbReference type="InterPro" id="IPR041916">
    <property type="entry name" value="Anti_sigma_zinc_sf"/>
</dbReference>
<feature type="transmembrane region" description="Helical" evidence="3">
    <location>
        <begin position="112"/>
        <end position="131"/>
    </location>
</feature>
<protein>
    <recommendedName>
        <fullName evidence="5">Zinc-finger domain-containing protein</fullName>
    </recommendedName>
</protein>
<evidence type="ECO:0000256" key="1">
    <source>
        <dbReference type="ARBA" id="ARBA00023015"/>
    </source>
</evidence>
<keyword evidence="3" id="KW-1133">Transmembrane helix</keyword>
<keyword evidence="2" id="KW-0804">Transcription</keyword>
<keyword evidence="3" id="KW-0812">Transmembrane</keyword>
<reference evidence="4" key="1">
    <citation type="submission" date="2024-07" db="EMBL/GenBank/DDBJ databases">
        <title>Complete genome sequences of cellulolytic bacteria, Kitasatospora sp. CMC57 and Streptomyces sp. CMC78, isolated from Japanese agricultural soil.</title>
        <authorList>
            <person name="Hashimoto T."/>
            <person name="Ito M."/>
            <person name="Iwamoto M."/>
            <person name="Fukahori D."/>
            <person name="Shoda T."/>
            <person name="Sakoda M."/>
            <person name="Morohoshi T."/>
            <person name="Mitsuboshi M."/>
            <person name="Nishizawa T."/>
        </authorList>
    </citation>
    <scope>NUCLEOTIDE SEQUENCE</scope>
    <source>
        <strain evidence="4">CMC57</strain>
    </source>
</reference>
<accession>A0AB33JZ99</accession>
<dbReference type="RefSeq" id="WP_407989166.1">
    <property type="nucleotide sequence ID" value="NZ_AP035881.2"/>
</dbReference>
<name>A0AB33JZ99_9ACTN</name>
<evidence type="ECO:0000256" key="3">
    <source>
        <dbReference type="SAM" id="Phobius"/>
    </source>
</evidence>
<evidence type="ECO:0000313" key="4">
    <source>
        <dbReference type="EMBL" id="BFP46781.1"/>
    </source>
</evidence>
<gene>
    <name evidence="4" type="ORF">KCMC57_31490</name>
</gene>
<dbReference type="AlphaFoldDB" id="A0AB33JZ99"/>